<dbReference type="EMBL" id="JBIMZQ010000056">
    <property type="protein sequence ID" value="KAL3658244.1"/>
    <property type="molecule type" value="Genomic_DNA"/>
</dbReference>
<gene>
    <name evidence="2" type="ORF">V7S43_016872</name>
</gene>
<sequence>MEAGIPCAVPVGTICPHCLPSAARLSERDLTGYTNNRVPDHIKELRARLEPREAPSAVANRSTRAGLSPAGYGGLRTLSPFPERPPLGRSVAPMSLDGEESSPTNSKTMSSRGRLRVSHDPLNYPADRTARVAQRRRRGWEHSLRMVNAMTMTIVPCTIESLLLSSVRALR</sequence>
<dbReference type="Proteomes" id="UP001632037">
    <property type="component" value="Unassembled WGS sequence"/>
</dbReference>
<feature type="region of interest" description="Disordered" evidence="1">
    <location>
        <begin position="51"/>
        <end position="122"/>
    </location>
</feature>
<evidence type="ECO:0000256" key="1">
    <source>
        <dbReference type="SAM" id="MobiDB-lite"/>
    </source>
</evidence>
<keyword evidence="3" id="KW-1185">Reference proteome</keyword>
<comment type="caution">
    <text evidence="2">The sequence shown here is derived from an EMBL/GenBank/DDBJ whole genome shotgun (WGS) entry which is preliminary data.</text>
</comment>
<organism evidence="2 3">
    <name type="scientific">Phytophthora oleae</name>
    <dbReference type="NCBI Taxonomy" id="2107226"/>
    <lineage>
        <taxon>Eukaryota</taxon>
        <taxon>Sar</taxon>
        <taxon>Stramenopiles</taxon>
        <taxon>Oomycota</taxon>
        <taxon>Peronosporomycetes</taxon>
        <taxon>Peronosporales</taxon>
        <taxon>Peronosporaceae</taxon>
        <taxon>Phytophthora</taxon>
    </lineage>
</organism>
<protein>
    <submittedName>
        <fullName evidence="2">Uncharacterized protein</fullName>
    </submittedName>
</protein>
<evidence type="ECO:0000313" key="2">
    <source>
        <dbReference type="EMBL" id="KAL3658244.1"/>
    </source>
</evidence>
<evidence type="ECO:0000313" key="3">
    <source>
        <dbReference type="Proteomes" id="UP001632037"/>
    </source>
</evidence>
<reference evidence="2 3" key="1">
    <citation type="submission" date="2024-09" db="EMBL/GenBank/DDBJ databases">
        <title>Genome sequencing and assembly of Phytophthora oleae, isolate VK10A, causative agent of rot of olive drupes.</title>
        <authorList>
            <person name="Conti Taguali S."/>
            <person name="Riolo M."/>
            <person name="La Spada F."/>
            <person name="Cacciola S.O."/>
            <person name="Dionisio G."/>
        </authorList>
    </citation>
    <scope>NUCLEOTIDE SEQUENCE [LARGE SCALE GENOMIC DNA]</scope>
    <source>
        <strain evidence="2 3">VK10A</strain>
    </source>
</reference>
<name>A0ABD3EVQ6_9STRA</name>
<dbReference type="AlphaFoldDB" id="A0ABD3EVQ6"/>
<accession>A0ABD3EVQ6</accession>
<proteinExistence type="predicted"/>
<feature type="compositionally biased region" description="Polar residues" evidence="1">
    <location>
        <begin position="101"/>
        <end position="111"/>
    </location>
</feature>